<feature type="transmembrane region" description="Helical" evidence="20">
    <location>
        <begin position="1136"/>
        <end position="1155"/>
    </location>
</feature>
<keyword evidence="10" id="KW-0106">Calcium</keyword>
<sequence length="1408" mass="160711">MEKEPPQDDKQLNDIPESLDWLLSTDDEIIPMDTNIPMNSDTTDTVGTSAFTRKRLFEAASQGNTTKLDGLLNYLLVNNRRLTSPEFTDCGKTVLLKALLNLKDGRNDTIDVFLDIAEKTGDLKNLINAPYKDVCYKGQTALHVAIERRSFYHVKLLVQKGADVQAKASGTFFRHGVGLGFYFGELPLPLAACTNQSNIVSFLMENPYRRAELTDKDSQGNTVLHTLVVIADDSPENTEMFVTMYDKILIQYTKLEQTRKVNLEEIKNDQGLTPLKLAAKLGKIGLFRHILQREFVDEEMMPLCRKITEWVYGPVHSSLYDTSSIDTKEDNSVLDIIVFGSESPNRPEMLQIEPLKSLLTDKWDRFASKLFWMNFVVYLVYLVIFTTVACYRKDGEPPFPIENVTVDSLRLIGEFITVLGAVWFLYKSITIFIWNPPSFTSLYTDGVCDILFFLQATLLLICTILYVTGRREYVGLLVLSLALAWINVLYYSRGSKHMGIYAVMMQRMILSDLLTFLCVYSVLLVGFSAAQDQTPNNDSLPQGRSFDVEPFVCEKPTYDDLRFTVLELFKFTIGMGNLEFINHVQYKEVFYILLITYIVLTYILLLNMLIALMGNTVERLSKENINIWNMQSWLFSSEHFQTLCLKDENGKSRTFFRTNKMEKEPPQDDEQLNDIPDSLDWLLSTDTAEITPMDTNILMNSVTTDSVCSSAFTREGLFEAASQGDTTQLNGLLNYLLVNNKRLTSPEFTDDVTGKTVLLKALLNLKGGRNDTIDVFLDIAEKTGDLKNLINASYKDVCYKGQTALHVAIERRSYDHVKLLVQKGADVQAKASGTFFQHGVGLGFYFGELPLPLAACTNQSNIVSFLMENPYRRADLTDKDSQGNTVLHTLVVIADNSPENTEMFVTMYDEILIQYTKLEKTRKVNLEEIENNQGLTPLKLAAKLGKIALFRHILHREFVDEEMMPLCRKITEWVYGPVHSSLYDTGSIDTNKDNSVLDIIVFGSESPNRPEMLQIEPLYSLLTDKWDRFASKLFLMNFLVYLVYLIIFTVVACYRKDGQPPFPIENVKVDSLRLIGEIITVLGAVWFLYKSITSFIRNPPSFTSLYTDGVCDILFFLQATLLLICTILYVTGRREYVGLLVLSLALAWINVLYYSRGSKHMGIYAVMMQRMILSDLLTFLCVYSVLLVGFSAALVSLMDDSAAAQDQTPNNDSLPQGRSFDVEPFVCEKPTYDDLRFTILELFKFTIGMGNLEFTDHVQYKEVFYILLITYIVLTYILLLNMLIALMGNTVERLSKENINIWNLQRASTILDIERGLPKFLRNRLFSSESKTLCLKSEKDESRTFFRVQEINWKKWRSELTVIQAEDPGNHMMRLPPRSRSSGKLWERNPILERIRARYRQPHISGFP</sequence>
<keyword evidence="2" id="KW-0813">Transport</keyword>
<feature type="transmembrane region" description="Helical" evidence="20">
    <location>
        <begin position="473"/>
        <end position="492"/>
    </location>
</feature>
<evidence type="ECO:0000256" key="3">
    <source>
        <dbReference type="ARBA" id="ARBA00022475"/>
    </source>
</evidence>
<dbReference type="GO" id="GO:0046872">
    <property type="term" value="F:metal ion binding"/>
    <property type="evidence" value="ECO:0007669"/>
    <property type="project" value="UniProtKB-KW"/>
</dbReference>
<dbReference type="NCBIfam" id="TIGR00870">
    <property type="entry name" value="trp"/>
    <property type="match status" value="1"/>
</dbReference>
<feature type="transmembrane region" description="Helical" evidence="20">
    <location>
        <begin position="589"/>
        <end position="612"/>
    </location>
</feature>
<feature type="repeat" description="ANK" evidence="19">
    <location>
        <begin position="800"/>
        <end position="832"/>
    </location>
</feature>
<evidence type="ECO:0000256" key="7">
    <source>
        <dbReference type="ARBA" id="ARBA00022723"/>
    </source>
</evidence>
<comment type="catalytic activity">
    <reaction evidence="18">
        <text>Ca(2+)(in) = Ca(2+)(out)</text>
        <dbReference type="Rhea" id="RHEA:29671"/>
        <dbReference type="ChEBI" id="CHEBI:29108"/>
    </reaction>
</comment>
<evidence type="ECO:0000256" key="13">
    <source>
        <dbReference type="ARBA" id="ARBA00022989"/>
    </source>
</evidence>
<dbReference type="FunFam" id="1.25.40.20:FF:000018">
    <property type="entry name" value="Transient receptor potential cation channel subfamily V member 1"/>
    <property type="match status" value="2"/>
</dbReference>
<keyword evidence="4" id="KW-0109">Calcium transport</keyword>
<evidence type="ECO:0000256" key="6">
    <source>
        <dbReference type="ARBA" id="ARBA00022692"/>
    </source>
</evidence>
<dbReference type="PROSITE" id="PS50088">
    <property type="entry name" value="ANK_REPEAT"/>
    <property type="match status" value="2"/>
</dbReference>
<dbReference type="Proteomes" id="UP000693946">
    <property type="component" value="Unassembled WGS sequence"/>
</dbReference>
<dbReference type="InterPro" id="IPR024862">
    <property type="entry name" value="TRPV"/>
</dbReference>
<organism evidence="22 23">
    <name type="scientific">Solea senegalensis</name>
    <name type="common">Senegalese sole</name>
    <dbReference type="NCBI Taxonomy" id="28829"/>
    <lineage>
        <taxon>Eukaryota</taxon>
        <taxon>Metazoa</taxon>
        <taxon>Chordata</taxon>
        <taxon>Craniata</taxon>
        <taxon>Vertebrata</taxon>
        <taxon>Euteleostomi</taxon>
        <taxon>Actinopterygii</taxon>
        <taxon>Neopterygii</taxon>
        <taxon>Teleostei</taxon>
        <taxon>Neoteleostei</taxon>
        <taxon>Acanthomorphata</taxon>
        <taxon>Carangaria</taxon>
        <taxon>Pleuronectiformes</taxon>
        <taxon>Pleuronectoidei</taxon>
        <taxon>Soleidae</taxon>
        <taxon>Solea</taxon>
    </lineage>
</organism>
<evidence type="ECO:0000256" key="18">
    <source>
        <dbReference type="ARBA" id="ARBA00036634"/>
    </source>
</evidence>
<evidence type="ECO:0000256" key="19">
    <source>
        <dbReference type="PROSITE-ProRule" id="PRU00023"/>
    </source>
</evidence>
<feature type="transmembrane region" description="Helical" evidence="20">
    <location>
        <begin position="446"/>
        <end position="467"/>
    </location>
</feature>
<keyword evidence="16 20" id="KW-0472">Membrane</keyword>
<evidence type="ECO:0000256" key="12">
    <source>
        <dbReference type="ARBA" id="ARBA00022860"/>
    </source>
</evidence>
<keyword evidence="3" id="KW-1003">Cell membrane</keyword>
<feature type="transmembrane region" description="Helical" evidence="20">
    <location>
        <begin position="370"/>
        <end position="391"/>
    </location>
</feature>
<dbReference type="FunFam" id="1.10.287.70:FF:000074">
    <property type="entry name" value="Transient receptor potential cation channel subfamily V member 1"/>
    <property type="match status" value="1"/>
</dbReference>
<feature type="transmembrane region" description="Helical" evidence="20">
    <location>
        <begin position="411"/>
        <end position="434"/>
    </location>
</feature>
<proteinExistence type="predicted"/>
<evidence type="ECO:0000256" key="11">
    <source>
        <dbReference type="ARBA" id="ARBA00022840"/>
    </source>
</evidence>
<keyword evidence="13 20" id="KW-1133">Transmembrane helix</keyword>
<keyword evidence="14 19" id="KW-0040">ANK repeat</keyword>
<evidence type="ECO:0000256" key="4">
    <source>
        <dbReference type="ARBA" id="ARBA00022568"/>
    </source>
</evidence>
<feature type="transmembrane region" description="Helical" evidence="20">
    <location>
        <begin position="1263"/>
        <end position="1286"/>
    </location>
</feature>
<dbReference type="GO" id="GO:0005524">
    <property type="term" value="F:ATP binding"/>
    <property type="evidence" value="ECO:0007669"/>
    <property type="project" value="UniProtKB-KW"/>
</dbReference>
<evidence type="ECO:0000313" key="22">
    <source>
        <dbReference type="EMBL" id="KAG7459197.1"/>
    </source>
</evidence>
<dbReference type="Pfam" id="PF00520">
    <property type="entry name" value="Ion_trans"/>
    <property type="match status" value="1"/>
</dbReference>
<gene>
    <name evidence="22" type="ORF">JOB18_044652</name>
</gene>
<reference evidence="22 23" key="1">
    <citation type="journal article" date="2021" name="Sci. Rep.">
        <title>Chromosome anchoring in Senegalese sole (Solea senegalensis) reveals sex-associated markers and genome rearrangements in flatfish.</title>
        <authorList>
            <person name="Guerrero-Cozar I."/>
            <person name="Gomez-Garrido J."/>
            <person name="Berbel C."/>
            <person name="Martinez-Blanch J.F."/>
            <person name="Alioto T."/>
            <person name="Claros M.G."/>
            <person name="Gagnaire P.A."/>
            <person name="Manchado M."/>
        </authorList>
    </citation>
    <scope>NUCLEOTIDE SEQUENCE [LARGE SCALE GENOMIC DNA]</scope>
    <source>
        <strain evidence="22">Sse05_10M</strain>
    </source>
</reference>
<dbReference type="GO" id="GO:0005516">
    <property type="term" value="F:calmodulin binding"/>
    <property type="evidence" value="ECO:0007669"/>
    <property type="project" value="UniProtKB-KW"/>
</dbReference>
<dbReference type="GO" id="GO:0005886">
    <property type="term" value="C:plasma membrane"/>
    <property type="evidence" value="ECO:0007669"/>
    <property type="project" value="UniProtKB-SubCell"/>
</dbReference>
<accession>A0AAV6PG75</accession>
<feature type="transmembrane region" description="Helical" evidence="20">
    <location>
        <begin position="1176"/>
        <end position="1198"/>
    </location>
</feature>
<keyword evidence="12" id="KW-0112">Calmodulin-binding</keyword>
<dbReference type="Pfam" id="PF12796">
    <property type="entry name" value="Ank_2"/>
    <property type="match status" value="2"/>
</dbReference>
<evidence type="ECO:0000256" key="20">
    <source>
        <dbReference type="SAM" id="Phobius"/>
    </source>
</evidence>
<keyword evidence="6 20" id="KW-0812">Transmembrane</keyword>
<protein>
    <submittedName>
        <fullName evidence="22">Transient receptor potential cation channel subfamily V member 1-like</fullName>
    </submittedName>
</protein>
<evidence type="ECO:0000256" key="1">
    <source>
        <dbReference type="ARBA" id="ARBA00004651"/>
    </source>
</evidence>
<keyword evidence="7" id="KW-0479">Metal-binding</keyword>
<evidence type="ECO:0000256" key="8">
    <source>
        <dbReference type="ARBA" id="ARBA00022737"/>
    </source>
</evidence>
<dbReference type="SMART" id="SM00248">
    <property type="entry name" value="ANK"/>
    <property type="match status" value="7"/>
</dbReference>
<keyword evidence="8" id="KW-0677">Repeat</keyword>
<comment type="caution">
    <text evidence="22">The sequence shown here is derived from an EMBL/GenBank/DDBJ whole genome shotgun (WGS) entry which is preliminary data.</text>
</comment>
<keyword evidence="5" id="KW-0107">Calcium channel</keyword>
<keyword evidence="23" id="KW-1185">Reference proteome</keyword>
<evidence type="ECO:0000256" key="5">
    <source>
        <dbReference type="ARBA" id="ARBA00022673"/>
    </source>
</evidence>
<dbReference type="GO" id="GO:0005262">
    <property type="term" value="F:calcium channel activity"/>
    <property type="evidence" value="ECO:0007669"/>
    <property type="project" value="UniProtKB-KW"/>
</dbReference>
<evidence type="ECO:0000256" key="15">
    <source>
        <dbReference type="ARBA" id="ARBA00023065"/>
    </source>
</evidence>
<dbReference type="GO" id="GO:0098703">
    <property type="term" value="P:calcium ion import across plasma membrane"/>
    <property type="evidence" value="ECO:0007669"/>
    <property type="project" value="TreeGrafter"/>
</dbReference>
<evidence type="ECO:0000256" key="9">
    <source>
        <dbReference type="ARBA" id="ARBA00022741"/>
    </source>
</evidence>
<evidence type="ECO:0000256" key="17">
    <source>
        <dbReference type="ARBA" id="ARBA00023303"/>
    </source>
</evidence>
<feature type="transmembrane region" description="Helical" evidence="20">
    <location>
        <begin position="513"/>
        <end position="530"/>
    </location>
</feature>
<keyword evidence="22" id="KW-0675">Receptor</keyword>
<evidence type="ECO:0000256" key="16">
    <source>
        <dbReference type="ARBA" id="ARBA00023136"/>
    </source>
</evidence>
<dbReference type="PANTHER" id="PTHR10582:SF5">
    <property type="entry name" value="TRANSIENT RECEPTOR POTENTIAL CATION CHANNEL SUBFAMILY V MEMBER 2"/>
    <property type="match status" value="1"/>
</dbReference>
<feature type="transmembrane region" description="Helical" evidence="20">
    <location>
        <begin position="1110"/>
        <end position="1130"/>
    </location>
</feature>
<feature type="repeat" description="ANK" evidence="19">
    <location>
        <begin position="137"/>
        <end position="169"/>
    </location>
</feature>
<name>A0AAV6PG75_SOLSE</name>
<evidence type="ECO:0000313" key="23">
    <source>
        <dbReference type="Proteomes" id="UP000693946"/>
    </source>
</evidence>
<evidence type="ECO:0000256" key="2">
    <source>
        <dbReference type="ARBA" id="ARBA00022448"/>
    </source>
</evidence>
<feature type="domain" description="Ion transport" evidence="21">
    <location>
        <begin position="1038"/>
        <end position="1296"/>
    </location>
</feature>
<evidence type="ECO:0000256" key="14">
    <source>
        <dbReference type="ARBA" id="ARBA00023043"/>
    </source>
</evidence>
<comment type="subcellular location">
    <subcellularLocation>
        <location evidence="1">Cell membrane</location>
        <topology evidence="1">Multi-pass membrane protein</topology>
    </subcellularLocation>
</comment>
<dbReference type="EMBL" id="JAGKHQ010001241">
    <property type="protein sequence ID" value="KAG7459197.1"/>
    <property type="molecule type" value="Genomic_DNA"/>
</dbReference>
<dbReference type="InterPro" id="IPR002110">
    <property type="entry name" value="Ankyrin_rpt"/>
</dbReference>
<evidence type="ECO:0000256" key="10">
    <source>
        <dbReference type="ARBA" id="ARBA00022837"/>
    </source>
</evidence>
<keyword evidence="9" id="KW-0547">Nucleotide-binding</keyword>
<dbReference type="InterPro" id="IPR005821">
    <property type="entry name" value="Ion_trans_dom"/>
</dbReference>
<evidence type="ECO:0000259" key="21">
    <source>
        <dbReference type="Pfam" id="PF00520"/>
    </source>
</evidence>
<keyword evidence="15" id="KW-0406">Ion transport</keyword>
<dbReference type="PROSITE" id="PS50297">
    <property type="entry name" value="ANK_REP_REGION"/>
    <property type="match status" value="2"/>
</dbReference>
<dbReference type="PANTHER" id="PTHR10582">
    <property type="entry name" value="TRANSIENT RECEPTOR POTENTIAL ION CHANNEL PROTEIN"/>
    <property type="match status" value="1"/>
</dbReference>
<feature type="transmembrane region" description="Helical" evidence="20">
    <location>
        <begin position="1072"/>
        <end position="1089"/>
    </location>
</feature>
<feature type="transmembrane region" description="Helical" evidence="20">
    <location>
        <begin position="1033"/>
        <end position="1052"/>
    </location>
</feature>
<keyword evidence="11" id="KW-0067">ATP-binding</keyword>
<keyword evidence="17" id="KW-0407">Ion channel</keyword>